<keyword evidence="2" id="KW-1185">Reference proteome</keyword>
<proteinExistence type="predicted"/>
<dbReference type="EMBL" id="GL636502">
    <property type="protein sequence ID" value="EFW15146.1"/>
    <property type="molecule type" value="Genomic_DNA"/>
</dbReference>
<gene>
    <name evidence="1" type="ORF">CPSG_08334</name>
</gene>
<reference evidence="2" key="2">
    <citation type="submission" date="2010-03" db="EMBL/GenBank/DDBJ databases">
        <title>The genome sequence of Coccidioides posadasii strain Silveira.</title>
        <authorList>
            <consortium name="The Broad Institute Genome Sequencing Center for Infectious Disease"/>
            <person name="Neafsey D."/>
            <person name="Orbach M."/>
            <person name="Henn M.R."/>
            <person name="Cole G.T."/>
            <person name="Galgiani J."/>
            <person name="Gardner M.J."/>
            <person name="Kirkland T.N."/>
            <person name="Taylor J.W."/>
            <person name="Young S.K."/>
            <person name="Zeng Q."/>
            <person name="Koehrsen M."/>
            <person name="Alvarado L."/>
            <person name="Berlin A."/>
            <person name="Borenstein D."/>
            <person name="Chapman S.B."/>
            <person name="Chen Z."/>
            <person name="Engels R."/>
            <person name="Freedman E."/>
            <person name="Gellesch M."/>
            <person name="Goldberg J."/>
            <person name="Griggs A."/>
            <person name="Gujja S."/>
            <person name="Heilman E."/>
            <person name="Heiman D."/>
            <person name="Howarth C."/>
            <person name="Jen D."/>
            <person name="Larson L."/>
            <person name="Mehta T."/>
            <person name="Neiman D."/>
            <person name="Park D."/>
            <person name="Pearson M."/>
            <person name="Richards J."/>
            <person name="Roberts A."/>
            <person name="Saif S."/>
            <person name="Shea T."/>
            <person name="Shenoy N."/>
            <person name="Sisk P."/>
            <person name="Stolte C."/>
            <person name="Sykes S."/>
            <person name="Walk T."/>
            <person name="White J."/>
            <person name="Yandava C."/>
            <person name="Haas B."/>
            <person name="Nusbaum C."/>
            <person name="Birren B."/>
        </authorList>
    </citation>
    <scope>NUCLEOTIDE SEQUENCE [LARGE SCALE GENOMIC DNA]</scope>
    <source>
        <strain evidence="2">RMSCC 757 / Silveira</strain>
    </source>
</reference>
<evidence type="ECO:0000313" key="1">
    <source>
        <dbReference type="EMBL" id="EFW15146.1"/>
    </source>
</evidence>
<name>E9DET4_COCPS</name>
<organism evidence="2">
    <name type="scientific">Coccidioides posadasii (strain RMSCC 757 / Silveira)</name>
    <name type="common">Valley fever fungus</name>
    <dbReference type="NCBI Taxonomy" id="443226"/>
    <lineage>
        <taxon>Eukaryota</taxon>
        <taxon>Fungi</taxon>
        <taxon>Dikarya</taxon>
        <taxon>Ascomycota</taxon>
        <taxon>Pezizomycotina</taxon>
        <taxon>Eurotiomycetes</taxon>
        <taxon>Eurotiomycetidae</taxon>
        <taxon>Onygenales</taxon>
        <taxon>Onygenaceae</taxon>
        <taxon>Coccidioides</taxon>
    </lineage>
</organism>
<sequence length="295" mass="33670">MATFASIFKNTLLLPVQFKQMKDLMNSIRYLIEASKKTASFAKTEESESKVKVKSSDSTNIKAAIEKMINEFTNLALAMRVQSNQIQENSNQYYQSQCYEYQSDISNEYCHINDEEHLCMSSKGQNYQAVTPKPGIPNMYIVQSMGEDEWVILKLTSSKKKINQQEETSPANSTSVKIQAEWLAYLISDGESDLNKKYESLEERTSVNIETVGEAKNNQRTKIAMPYTQCTEQFITYQNNQTSVNNNIMKDVELINQKKSEIQSKSVKKQRSRYSATDCLFSQICNSTDANKLMG</sequence>
<dbReference type="Proteomes" id="UP000002497">
    <property type="component" value="Unassembled WGS sequence"/>
</dbReference>
<evidence type="ECO:0000313" key="2">
    <source>
        <dbReference type="Proteomes" id="UP000002497"/>
    </source>
</evidence>
<dbReference type="AlphaFoldDB" id="E9DET4"/>
<reference evidence="2" key="1">
    <citation type="journal article" date="2010" name="Genome Res.">
        <title>Population genomic sequencing of Coccidioides fungi reveals recent hybridization and transposon control.</title>
        <authorList>
            <person name="Neafsey D.E."/>
            <person name="Barker B.M."/>
            <person name="Sharpton T.J."/>
            <person name="Stajich J.E."/>
            <person name="Park D.J."/>
            <person name="Whiston E."/>
            <person name="Hung C.-Y."/>
            <person name="McMahan C."/>
            <person name="White J."/>
            <person name="Sykes S."/>
            <person name="Heiman D."/>
            <person name="Young S."/>
            <person name="Zeng Q."/>
            <person name="Abouelleil A."/>
            <person name="Aftuck L."/>
            <person name="Bessette D."/>
            <person name="Brown A."/>
            <person name="FitzGerald M."/>
            <person name="Lui A."/>
            <person name="Macdonald J.P."/>
            <person name="Priest M."/>
            <person name="Orbach M.J."/>
            <person name="Galgiani J.N."/>
            <person name="Kirkland T.N."/>
            <person name="Cole G.T."/>
            <person name="Birren B.W."/>
            <person name="Henn M.R."/>
            <person name="Taylor J.W."/>
            <person name="Rounsley S.D."/>
        </authorList>
    </citation>
    <scope>NUCLEOTIDE SEQUENCE [LARGE SCALE GENOMIC DNA]</scope>
    <source>
        <strain evidence="2">RMSCC 757 / Silveira</strain>
    </source>
</reference>
<accession>E9DET4</accession>
<dbReference type="OMA" id="CHINDEE"/>
<protein>
    <recommendedName>
        <fullName evidence="3">Fungal N-terminal domain-containing protein</fullName>
    </recommendedName>
</protein>
<dbReference type="VEuPathDB" id="FungiDB:CPSG_08334"/>
<evidence type="ECO:0008006" key="3">
    <source>
        <dbReference type="Google" id="ProtNLM"/>
    </source>
</evidence>
<dbReference type="HOGENOM" id="CLU_020936_1_0_1"/>